<protein>
    <recommendedName>
        <fullName evidence="4">Photosystem I assembly protein Ycf4</fullName>
    </recommendedName>
</protein>
<feature type="transmembrane region" description="Helical" evidence="1">
    <location>
        <begin position="43"/>
        <end position="64"/>
    </location>
</feature>
<keyword evidence="1" id="KW-1133">Transmembrane helix</keyword>
<proteinExistence type="predicted"/>
<organism evidence="2 3">
    <name type="scientific">Priestia koreensis</name>
    <dbReference type="NCBI Taxonomy" id="284581"/>
    <lineage>
        <taxon>Bacteria</taxon>
        <taxon>Bacillati</taxon>
        <taxon>Bacillota</taxon>
        <taxon>Bacilli</taxon>
        <taxon>Bacillales</taxon>
        <taxon>Bacillaceae</taxon>
        <taxon>Priestia</taxon>
    </lineage>
</organism>
<keyword evidence="1" id="KW-0472">Membrane</keyword>
<feature type="transmembrane region" description="Helical" evidence="1">
    <location>
        <begin position="12"/>
        <end position="31"/>
    </location>
</feature>
<dbReference type="RefSeq" id="WP_245638893.1">
    <property type="nucleotide sequence ID" value="NZ_LILC01000007.1"/>
</dbReference>
<name>A0A0M0LA36_9BACI</name>
<accession>A0A0M0LA36</accession>
<keyword evidence="1" id="KW-0812">Transmembrane</keyword>
<evidence type="ECO:0000313" key="3">
    <source>
        <dbReference type="Proteomes" id="UP000037558"/>
    </source>
</evidence>
<evidence type="ECO:0008006" key="4">
    <source>
        <dbReference type="Google" id="ProtNLM"/>
    </source>
</evidence>
<dbReference type="AlphaFoldDB" id="A0A0M0LA36"/>
<reference evidence="3" key="1">
    <citation type="submission" date="2015-08" db="EMBL/GenBank/DDBJ databases">
        <title>Fjat-14210 dsm16467.</title>
        <authorList>
            <person name="Liu B."/>
            <person name="Wang J."/>
            <person name="Zhu Y."/>
            <person name="Liu G."/>
            <person name="Chen Q."/>
            <person name="Chen Z."/>
            <person name="Lan J."/>
            <person name="Che J."/>
            <person name="Ge C."/>
            <person name="Shi H."/>
            <person name="Pan Z."/>
            <person name="Liu X."/>
        </authorList>
    </citation>
    <scope>NUCLEOTIDE SEQUENCE [LARGE SCALE GENOMIC DNA]</scope>
    <source>
        <strain evidence="3">DSM 16467</strain>
    </source>
</reference>
<dbReference type="Proteomes" id="UP000037558">
    <property type="component" value="Unassembled WGS sequence"/>
</dbReference>
<comment type="caution">
    <text evidence="2">The sequence shown here is derived from an EMBL/GenBank/DDBJ whole genome shotgun (WGS) entry which is preliminary data.</text>
</comment>
<keyword evidence="3" id="KW-1185">Reference proteome</keyword>
<gene>
    <name evidence="2" type="ORF">AMD01_05460</name>
</gene>
<sequence length="164" mass="19685">MTTELYKISRWFIGVLLTVGTSFLVGVIFILPQEMSFFKVSDIFLFVVSLVISLTFTIYGIYLFQMRRQGRHFYWDDEGIVVDLKGNKVYWHEIESISLSNYQGRKATLIYLHYTHHESIRVRFQKTWGTTAYSIDWFFIERGKAYHKGLMKRWEEQQKKKHFS</sequence>
<dbReference type="EMBL" id="LILC01000007">
    <property type="protein sequence ID" value="KOO47493.1"/>
    <property type="molecule type" value="Genomic_DNA"/>
</dbReference>
<dbReference type="PATRIC" id="fig|284581.3.peg.4471"/>
<evidence type="ECO:0000313" key="2">
    <source>
        <dbReference type="EMBL" id="KOO47493.1"/>
    </source>
</evidence>
<evidence type="ECO:0000256" key="1">
    <source>
        <dbReference type="SAM" id="Phobius"/>
    </source>
</evidence>